<keyword evidence="2" id="KW-0233">DNA recombination</keyword>
<reference evidence="4 5" key="1">
    <citation type="submission" date="2023-05" db="EMBL/GenBank/DDBJ databases">
        <title>Draft genome sequence of Streptomyces sp. B-S-A8 isolated from a cave soil in Thailand.</title>
        <authorList>
            <person name="Chamroensaksri N."/>
            <person name="Muangham S."/>
        </authorList>
    </citation>
    <scope>NUCLEOTIDE SEQUENCE [LARGE SCALE GENOMIC DNA]</scope>
    <source>
        <strain evidence="4 5">B-S-A8</strain>
    </source>
</reference>
<dbReference type="Proteomes" id="UP001224661">
    <property type="component" value="Unassembled WGS sequence"/>
</dbReference>
<evidence type="ECO:0000256" key="3">
    <source>
        <dbReference type="SAM" id="MobiDB-lite"/>
    </source>
</evidence>
<feature type="non-terminal residue" evidence="4">
    <location>
        <position position="1"/>
    </location>
</feature>
<evidence type="ECO:0000313" key="5">
    <source>
        <dbReference type="Proteomes" id="UP001224661"/>
    </source>
</evidence>
<protein>
    <submittedName>
        <fullName evidence="4">Zinc ribbon domain-containing protein</fullName>
    </submittedName>
</protein>
<comment type="caution">
    <text evidence="4">The sequence shown here is derived from an EMBL/GenBank/DDBJ whole genome shotgun (WGS) entry which is preliminary data.</text>
</comment>
<gene>
    <name evidence="4" type="ORF">QIS99_31700</name>
</gene>
<sequence>RWGYPRRRQDGELVSDSEGNPVAGKWEPICTPKEWYAVTALLEKNRSAGGWDGSGDGKRTPRKYLLTGLLRCGKKLEDGQTCHTKMHGAPARKTHKYRCRSVLDGGCDKLSRQGPAIDKLISELVLAKLEKRNAEREPVEEVWVDEAKSEAAQRRKTALEDQWNAEEISDSTFFSLLKKVEVEIKRLGVERKAWAARQETRKHEVTDVRAQWQDGRLDLQQKRRIIFDALEAVIVLPGVKGSHKFDPDTIIPVWKEESAS</sequence>
<evidence type="ECO:0000256" key="1">
    <source>
        <dbReference type="ARBA" id="ARBA00023125"/>
    </source>
</evidence>
<dbReference type="RefSeq" id="WP_282517213.1">
    <property type="nucleotide sequence ID" value="NZ_JASCIR010000066.1"/>
</dbReference>
<feature type="region of interest" description="Disordered" evidence="3">
    <location>
        <begin position="1"/>
        <end position="25"/>
    </location>
</feature>
<accession>A0ABT6S222</accession>
<keyword evidence="1" id="KW-0238">DNA-binding</keyword>
<dbReference type="PANTHER" id="PTHR30461:SF2">
    <property type="entry name" value="SERINE RECOMBINASE PINE-RELATED"/>
    <property type="match status" value="1"/>
</dbReference>
<organism evidence="4 5">
    <name type="scientific">Streptomyces solicavernae</name>
    <dbReference type="NCBI Taxonomy" id="3043614"/>
    <lineage>
        <taxon>Bacteria</taxon>
        <taxon>Bacillati</taxon>
        <taxon>Actinomycetota</taxon>
        <taxon>Actinomycetes</taxon>
        <taxon>Kitasatosporales</taxon>
        <taxon>Streptomycetaceae</taxon>
        <taxon>Streptomyces</taxon>
    </lineage>
</organism>
<dbReference type="EMBL" id="JASCIR010000066">
    <property type="protein sequence ID" value="MDI3390727.1"/>
    <property type="molecule type" value="Genomic_DNA"/>
</dbReference>
<dbReference type="InterPro" id="IPR038109">
    <property type="entry name" value="DNA_bind_recomb_sf"/>
</dbReference>
<keyword evidence="5" id="KW-1185">Reference proteome</keyword>
<evidence type="ECO:0000313" key="4">
    <source>
        <dbReference type="EMBL" id="MDI3390727.1"/>
    </source>
</evidence>
<evidence type="ECO:0000256" key="2">
    <source>
        <dbReference type="ARBA" id="ARBA00023172"/>
    </source>
</evidence>
<proteinExistence type="predicted"/>
<dbReference type="Gene3D" id="3.90.1750.20">
    <property type="entry name" value="Putative Large Serine Recombinase, Chain B, Domain 2"/>
    <property type="match status" value="1"/>
</dbReference>
<name>A0ABT6S222_9ACTN</name>
<dbReference type="PANTHER" id="PTHR30461">
    <property type="entry name" value="DNA-INVERTASE FROM LAMBDOID PROPHAGE"/>
    <property type="match status" value="1"/>
</dbReference>
<dbReference type="InterPro" id="IPR050639">
    <property type="entry name" value="SSR_resolvase"/>
</dbReference>